<protein>
    <submittedName>
        <fullName evidence="2">Atp8</fullName>
    </submittedName>
</protein>
<sequence length="50" mass="6261">MPQAMPLNWLSLYIIIIMYFLIINISMFFNYKSSPNMKNFYITKKNYWKW</sequence>
<keyword evidence="1" id="KW-1133">Transmembrane helix</keyword>
<keyword evidence="1" id="KW-0812">Transmembrane</keyword>
<organism evidence="2">
    <name type="scientific">Cycloneda munda</name>
    <dbReference type="NCBI Taxonomy" id="1495783"/>
    <lineage>
        <taxon>Eukaryota</taxon>
        <taxon>Metazoa</taxon>
        <taxon>Ecdysozoa</taxon>
        <taxon>Arthropoda</taxon>
        <taxon>Hexapoda</taxon>
        <taxon>Insecta</taxon>
        <taxon>Pterygota</taxon>
        <taxon>Neoptera</taxon>
        <taxon>Endopterygota</taxon>
        <taxon>Coleoptera</taxon>
        <taxon>Polyphaga</taxon>
        <taxon>Cucujiformia</taxon>
        <taxon>Coccinelloidea</taxon>
        <taxon>Coccinellidae</taxon>
        <taxon>Coccinellinae</taxon>
        <taxon>Coccinellini</taxon>
        <taxon>Cycloneda</taxon>
    </lineage>
</organism>
<dbReference type="EMBL" id="KU877026">
    <property type="protein sequence ID" value="ANW48059.1"/>
    <property type="molecule type" value="Genomic_DNA"/>
</dbReference>
<keyword evidence="2" id="KW-0496">Mitochondrion</keyword>
<keyword evidence="1" id="KW-0472">Membrane</keyword>
<accession>A0A1B1W5I6</accession>
<proteinExistence type="predicted"/>
<dbReference type="AlphaFoldDB" id="A0A1B1W5I6"/>
<evidence type="ECO:0000313" key="2">
    <source>
        <dbReference type="EMBL" id="ANW48059.1"/>
    </source>
</evidence>
<feature type="transmembrane region" description="Helical" evidence="1">
    <location>
        <begin position="12"/>
        <end position="31"/>
    </location>
</feature>
<evidence type="ECO:0000256" key="1">
    <source>
        <dbReference type="SAM" id="Phobius"/>
    </source>
</evidence>
<name>A0A1B1W5I6_9CUCU</name>
<geneLocation type="mitochondrion" evidence="2"/>
<reference evidence="2" key="1">
    <citation type="submission" date="2016-03" db="EMBL/GenBank/DDBJ databases">
        <title>Comparison of mitogenome assembly strategies.</title>
        <authorList>
            <person name="Pires Paula D."/>
            <person name="Velozo Timbo R."/>
            <person name="Togawa R."/>
        </authorList>
    </citation>
    <scope>NUCLEOTIDE SEQUENCE</scope>
</reference>